<dbReference type="GO" id="GO:0006813">
    <property type="term" value="P:potassium ion transport"/>
    <property type="evidence" value="ECO:0007669"/>
    <property type="project" value="UniProtKB-KW"/>
</dbReference>
<dbReference type="RefSeq" id="WP_027068687.1">
    <property type="nucleotide sequence ID" value="NZ_AUHT01000004.1"/>
</dbReference>
<dbReference type="GO" id="GO:0005886">
    <property type="term" value="C:plasma membrane"/>
    <property type="evidence" value="ECO:0007669"/>
    <property type="project" value="UniProtKB-SubCell"/>
</dbReference>
<feature type="transmembrane region" description="Helical" evidence="12">
    <location>
        <begin position="50"/>
        <end position="72"/>
    </location>
</feature>
<evidence type="ECO:0000256" key="4">
    <source>
        <dbReference type="ARBA" id="ARBA00022475"/>
    </source>
</evidence>
<evidence type="ECO:0000313" key="14">
    <source>
        <dbReference type="EMBL" id="KGO99638.1"/>
    </source>
</evidence>
<protein>
    <submittedName>
        <fullName evidence="14">Potassium transporter TrkA</fullName>
    </submittedName>
</protein>
<dbReference type="InterPro" id="IPR006153">
    <property type="entry name" value="Cation/H_exchanger_TM"/>
</dbReference>
<comment type="subcellular location">
    <subcellularLocation>
        <location evidence="1">Cell membrane</location>
        <topology evidence="1">Multi-pass membrane protein</topology>
    </subcellularLocation>
</comment>
<feature type="transmembrane region" description="Helical" evidence="12">
    <location>
        <begin position="159"/>
        <end position="177"/>
    </location>
</feature>
<dbReference type="InterPro" id="IPR016169">
    <property type="entry name" value="FAD-bd_PCMH_sub2"/>
</dbReference>
<feature type="transmembrane region" description="Helical" evidence="12">
    <location>
        <begin position="334"/>
        <end position="355"/>
    </location>
</feature>
<dbReference type="OrthoDB" id="9810759at2"/>
<feature type="transmembrane region" description="Helical" evidence="12">
    <location>
        <begin position="119"/>
        <end position="139"/>
    </location>
</feature>
<evidence type="ECO:0000256" key="8">
    <source>
        <dbReference type="ARBA" id="ARBA00022958"/>
    </source>
</evidence>
<keyword evidence="4" id="KW-1003">Cell membrane</keyword>
<evidence type="ECO:0000256" key="5">
    <source>
        <dbReference type="ARBA" id="ARBA00022519"/>
    </source>
</evidence>
<dbReference type="NCBIfam" id="NF003715">
    <property type="entry name" value="PRK05326.1-2"/>
    <property type="match status" value="1"/>
</dbReference>
<keyword evidence="9 12" id="KW-1133">Transmembrane helix</keyword>
<dbReference type="InterPro" id="IPR038770">
    <property type="entry name" value="Na+/solute_symporter_sf"/>
</dbReference>
<dbReference type="InterPro" id="IPR036721">
    <property type="entry name" value="RCK_C_sf"/>
</dbReference>
<dbReference type="EMBL" id="AVBH01000008">
    <property type="protein sequence ID" value="KGO99638.1"/>
    <property type="molecule type" value="Genomic_DNA"/>
</dbReference>
<keyword evidence="11 12" id="KW-0472">Membrane</keyword>
<dbReference type="NCBIfam" id="NF003716">
    <property type="entry name" value="PRK05326.1-3"/>
    <property type="match status" value="1"/>
</dbReference>
<reference evidence="14 15" key="1">
    <citation type="submission" date="2013-08" db="EMBL/GenBank/DDBJ databases">
        <title>Genomic analysis of Lysobacter defluvii.</title>
        <authorList>
            <person name="Wang Q."/>
            <person name="Wang G."/>
        </authorList>
    </citation>
    <scope>NUCLEOTIDE SEQUENCE [LARGE SCALE GENOMIC DNA]</scope>
    <source>
        <strain evidence="14 15">IMMIB APB-9</strain>
    </source>
</reference>
<feature type="domain" description="RCK C-terminal" evidence="13">
    <location>
        <begin position="403"/>
        <end position="484"/>
    </location>
</feature>
<dbReference type="Gene3D" id="3.30.465.10">
    <property type="match status" value="1"/>
</dbReference>
<dbReference type="GO" id="GO:0008324">
    <property type="term" value="F:monoatomic cation transmembrane transporter activity"/>
    <property type="evidence" value="ECO:0007669"/>
    <property type="project" value="InterPro"/>
</dbReference>
<evidence type="ECO:0000256" key="7">
    <source>
        <dbReference type="ARBA" id="ARBA00022692"/>
    </source>
</evidence>
<dbReference type="GO" id="GO:0050660">
    <property type="term" value="F:flavin adenine dinucleotide binding"/>
    <property type="evidence" value="ECO:0007669"/>
    <property type="project" value="InterPro"/>
</dbReference>
<keyword evidence="10" id="KW-0406">Ion transport</keyword>
<dbReference type="Gene3D" id="1.20.1530.20">
    <property type="match status" value="1"/>
</dbReference>
<keyword evidence="8" id="KW-0630">Potassium</keyword>
<dbReference type="eggNOG" id="COG3263">
    <property type="taxonomic scope" value="Bacteria"/>
</dbReference>
<dbReference type="STRING" id="1385515.GCA_000423325_00083"/>
<dbReference type="Pfam" id="PF02080">
    <property type="entry name" value="TrkA_C"/>
    <property type="match status" value="1"/>
</dbReference>
<dbReference type="InterPro" id="IPR005170">
    <property type="entry name" value="Transptr-assoc_dom"/>
</dbReference>
<evidence type="ECO:0000256" key="11">
    <source>
        <dbReference type="ARBA" id="ARBA00023136"/>
    </source>
</evidence>
<organism evidence="14 15">
    <name type="scientific">Lysobacter defluvii IMMIB APB-9 = DSM 18482</name>
    <dbReference type="NCBI Taxonomy" id="1385515"/>
    <lineage>
        <taxon>Bacteria</taxon>
        <taxon>Pseudomonadati</taxon>
        <taxon>Pseudomonadota</taxon>
        <taxon>Gammaproteobacteria</taxon>
        <taxon>Lysobacterales</taxon>
        <taxon>Lysobacteraceae</taxon>
        <taxon>Novilysobacter</taxon>
    </lineage>
</organism>
<evidence type="ECO:0000259" key="13">
    <source>
        <dbReference type="PROSITE" id="PS51202"/>
    </source>
</evidence>
<dbReference type="PANTHER" id="PTHR32507:SF7">
    <property type="entry name" value="K(+)_H(+) ANTIPORTER NHAP2"/>
    <property type="match status" value="1"/>
</dbReference>
<keyword evidence="2" id="KW-0813">Transport</keyword>
<dbReference type="SUPFAM" id="SSF56176">
    <property type="entry name" value="FAD-binding/transporter-associated domain-like"/>
    <property type="match status" value="1"/>
</dbReference>
<evidence type="ECO:0000256" key="6">
    <source>
        <dbReference type="ARBA" id="ARBA00022538"/>
    </source>
</evidence>
<evidence type="ECO:0000256" key="3">
    <source>
        <dbReference type="ARBA" id="ARBA00022449"/>
    </source>
</evidence>
<feature type="transmembrane region" description="Helical" evidence="12">
    <location>
        <begin position="189"/>
        <end position="209"/>
    </location>
</feature>
<feature type="transmembrane region" description="Helical" evidence="12">
    <location>
        <begin position="303"/>
        <end position="322"/>
    </location>
</feature>
<accession>A0A0A0M9B4</accession>
<keyword evidence="6" id="KW-0633">Potassium transport</keyword>
<feature type="transmembrane region" description="Helical" evidence="12">
    <location>
        <begin position="275"/>
        <end position="297"/>
    </location>
</feature>
<dbReference type="GO" id="GO:1902600">
    <property type="term" value="P:proton transmembrane transport"/>
    <property type="evidence" value="ECO:0007669"/>
    <property type="project" value="InterPro"/>
</dbReference>
<gene>
    <name evidence="14" type="ORF">N791_02830</name>
</gene>
<evidence type="ECO:0000256" key="2">
    <source>
        <dbReference type="ARBA" id="ARBA00022448"/>
    </source>
</evidence>
<name>A0A0A0M9B4_9GAMM</name>
<dbReference type="SUPFAM" id="SSF116726">
    <property type="entry name" value="TrkA C-terminal domain-like"/>
    <property type="match status" value="1"/>
</dbReference>
<dbReference type="InterPro" id="IPR036318">
    <property type="entry name" value="FAD-bd_PCMH-like_sf"/>
</dbReference>
<dbReference type="AlphaFoldDB" id="A0A0A0M9B4"/>
<dbReference type="PANTHER" id="PTHR32507">
    <property type="entry name" value="NA(+)/H(+) ANTIPORTER 1"/>
    <property type="match status" value="1"/>
</dbReference>
<dbReference type="NCBIfam" id="NF003714">
    <property type="entry name" value="PRK05326.1-1"/>
    <property type="match status" value="1"/>
</dbReference>
<keyword evidence="5" id="KW-0997">Cell inner membrane</keyword>
<dbReference type="Pfam" id="PF03471">
    <property type="entry name" value="CorC_HlyC"/>
    <property type="match status" value="1"/>
</dbReference>
<feature type="transmembrane region" description="Helical" evidence="12">
    <location>
        <begin position="361"/>
        <end position="386"/>
    </location>
</feature>
<dbReference type="Proteomes" id="UP000030003">
    <property type="component" value="Unassembled WGS sequence"/>
</dbReference>
<dbReference type="Gene3D" id="3.30.70.1450">
    <property type="entry name" value="Regulator of K+ conductance, C-terminal domain"/>
    <property type="match status" value="1"/>
</dbReference>
<evidence type="ECO:0000256" key="1">
    <source>
        <dbReference type="ARBA" id="ARBA00004651"/>
    </source>
</evidence>
<evidence type="ECO:0000313" key="15">
    <source>
        <dbReference type="Proteomes" id="UP000030003"/>
    </source>
</evidence>
<feature type="transmembrane region" description="Helical" evidence="12">
    <location>
        <begin position="221"/>
        <end position="239"/>
    </location>
</feature>
<evidence type="ECO:0000256" key="12">
    <source>
        <dbReference type="SAM" id="Phobius"/>
    </source>
</evidence>
<evidence type="ECO:0000256" key="10">
    <source>
        <dbReference type="ARBA" id="ARBA00023065"/>
    </source>
</evidence>
<dbReference type="GO" id="GO:0015297">
    <property type="term" value="F:antiporter activity"/>
    <property type="evidence" value="ECO:0007669"/>
    <property type="project" value="UniProtKB-KW"/>
</dbReference>
<proteinExistence type="predicted"/>
<dbReference type="Pfam" id="PF00999">
    <property type="entry name" value="Na_H_Exchanger"/>
    <property type="match status" value="1"/>
</dbReference>
<dbReference type="SMART" id="SM01091">
    <property type="entry name" value="CorC_HlyC"/>
    <property type="match status" value="1"/>
</dbReference>
<sequence length="585" mass="61260">MFVIDQLLLLAAVLILLGVVSSRASARLGLPVLVLFLIVGMLAGERGIGGIPFDSPATAHALGTMALALILFDGGLQTPLAAIRSVWKPATALATVGVLVTAIVTGVAAAWILDWPLLGGLMIGAIVGSTDAAAVFAQLRNAGIHLRKRLKSVLEVESASNDPMAIFLTIGLIEVLANEVPLGFGLVKLFLMQMGVGALVGVGVGRGTVALLKRIRLQASGMYPVLVTACGLLAFGLAANLGGSGFLAIFIAGTLVGNSHFAFKRMVILFHDGLAWLAQITMFVVLGLLIDPLALTAVWVEGLLIALALMLVARPLAVWPLLPLFGFNARETALVSWVGLRGSVPIVLAIFPLLFELPGAAVIFNVVFFVVLISAIVQGSTIAFAARRLGLAEGQPPRPAATLEITSLGDVNADIVEYTLSPDSRAVGRRLSRMALPEDTVIAMITRGEEVIPPRGSTPLHANDHLFAVLRPVTRPFVDRAFSQAADTAEPLPQVEIRLKGGTTVEDVRNSYGVNLPGGDHDTLERLVRRHLDEADPEVGTTVALDGTRLQVCAMDGTRVTAVGMLAAEAEAPLADAGLEPGSAT</sequence>
<dbReference type="InterPro" id="IPR006037">
    <property type="entry name" value="RCK_C"/>
</dbReference>
<comment type="caution">
    <text evidence="14">The sequence shown here is derived from an EMBL/GenBank/DDBJ whole genome shotgun (WGS) entry which is preliminary data.</text>
</comment>
<keyword evidence="7 12" id="KW-0812">Transmembrane</keyword>
<feature type="transmembrane region" description="Helical" evidence="12">
    <location>
        <begin position="92"/>
        <end position="113"/>
    </location>
</feature>
<evidence type="ECO:0000256" key="9">
    <source>
        <dbReference type="ARBA" id="ARBA00022989"/>
    </source>
</evidence>
<keyword evidence="3" id="KW-0050">Antiport</keyword>
<dbReference type="PROSITE" id="PS51202">
    <property type="entry name" value="RCK_C"/>
    <property type="match status" value="1"/>
</dbReference>
<keyword evidence="15" id="KW-1185">Reference proteome</keyword>